<evidence type="ECO:0000313" key="4">
    <source>
        <dbReference type="EMBL" id="KAH7089462.1"/>
    </source>
</evidence>
<dbReference type="EMBL" id="JAGMVJ010000006">
    <property type="protein sequence ID" value="KAH7089462.1"/>
    <property type="molecule type" value="Genomic_DNA"/>
</dbReference>
<dbReference type="Proteomes" id="UP000813461">
    <property type="component" value="Unassembled WGS sequence"/>
</dbReference>
<name>A0A8K0R946_9PLEO</name>
<gene>
    <name evidence="4" type="ORF">FB567DRAFT_439177</name>
</gene>
<dbReference type="PANTHER" id="PTHR36855:SF1">
    <property type="entry name" value="PEROXISOME MEMBRANE ANCHOR PROTEIN PEX14P N-TERMINAL DOMAIN-CONTAINING PROTEIN"/>
    <property type="match status" value="1"/>
</dbReference>
<dbReference type="Pfam" id="PF25871">
    <property type="entry name" value="HTH_76"/>
    <property type="match status" value="1"/>
</dbReference>
<dbReference type="PANTHER" id="PTHR36855">
    <property type="entry name" value="CHROMOSOME 10, WHOLE GENOME SHOTGUN SEQUENCE"/>
    <property type="match status" value="1"/>
</dbReference>
<feature type="domain" description="PEX14-like helix-turn-helix" evidence="3">
    <location>
        <begin position="11"/>
        <end position="77"/>
    </location>
</feature>
<organism evidence="4 5">
    <name type="scientific">Paraphoma chrysanthemicola</name>
    <dbReference type="NCBI Taxonomy" id="798071"/>
    <lineage>
        <taxon>Eukaryota</taxon>
        <taxon>Fungi</taxon>
        <taxon>Dikarya</taxon>
        <taxon>Ascomycota</taxon>
        <taxon>Pezizomycotina</taxon>
        <taxon>Dothideomycetes</taxon>
        <taxon>Pleosporomycetidae</taxon>
        <taxon>Pleosporales</taxon>
        <taxon>Pleosporineae</taxon>
        <taxon>Phaeosphaeriaceae</taxon>
        <taxon>Paraphoma</taxon>
    </lineage>
</organism>
<dbReference type="InterPro" id="IPR040554">
    <property type="entry name" value="KPWE_PEX14_dom"/>
</dbReference>
<dbReference type="OrthoDB" id="9936937at2759"/>
<evidence type="ECO:0000259" key="3">
    <source>
        <dbReference type="Pfam" id="PF25871"/>
    </source>
</evidence>
<feature type="region of interest" description="Disordered" evidence="1">
    <location>
        <begin position="98"/>
        <end position="121"/>
    </location>
</feature>
<evidence type="ECO:0000256" key="1">
    <source>
        <dbReference type="SAM" id="MobiDB-lite"/>
    </source>
</evidence>
<dbReference type="InterPro" id="IPR058841">
    <property type="entry name" value="HTH_76"/>
</dbReference>
<evidence type="ECO:0000313" key="5">
    <source>
        <dbReference type="Proteomes" id="UP000813461"/>
    </source>
</evidence>
<keyword evidence="5" id="KW-1185">Reference proteome</keyword>
<proteinExistence type="predicted"/>
<dbReference type="AlphaFoldDB" id="A0A8K0R946"/>
<feature type="region of interest" description="Disordered" evidence="1">
    <location>
        <begin position="140"/>
        <end position="181"/>
    </location>
</feature>
<sequence>MSAVGASDGLDDVYAALEHYSWDDDVEFQSGLSAILGSNSTPEQAAELALRARCFYYARKFNINIDFDGYKAYRNARGRPPPTPPTLNGTQPLLDTAAVPASSGEGEGGIMPAPADASEPPAPYPTSFAHIVELITSGQPVPGIKEIPSTVLTGQGTEPAKPRRKKPWEKDDGPAAAQTST</sequence>
<protein>
    <submittedName>
        <fullName evidence="4">Uncharacterized protein</fullName>
    </submittedName>
</protein>
<reference evidence="4" key="1">
    <citation type="journal article" date="2021" name="Nat. Commun.">
        <title>Genetic determinants of endophytism in the Arabidopsis root mycobiome.</title>
        <authorList>
            <person name="Mesny F."/>
            <person name="Miyauchi S."/>
            <person name="Thiergart T."/>
            <person name="Pickel B."/>
            <person name="Atanasova L."/>
            <person name="Karlsson M."/>
            <person name="Huettel B."/>
            <person name="Barry K.W."/>
            <person name="Haridas S."/>
            <person name="Chen C."/>
            <person name="Bauer D."/>
            <person name="Andreopoulos W."/>
            <person name="Pangilinan J."/>
            <person name="LaButti K."/>
            <person name="Riley R."/>
            <person name="Lipzen A."/>
            <person name="Clum A."/>
            <person name="Drula E."/>
            <person name="Henrissat B."/>
            <person name="Kohler A."/>
            <person name="Grigoriev I.V."/>
            <person name="Martin F.M."/>
            <person name="Hacquard S."/>
        </authorList>
    </citation>
    <scope>NUCLEOTIDE SEQUENCE</scope>
    <source>
        <strain evidence="4">MPI-SDFR-AT-0120</strain>
    </source>
</reference>
<evidence type="ECO:0000259" key="2">
    <source>
        <dbReference type="Pfam" id="PF17733"/>
    </source>
</evidence>
<comment type="caution">
    <text evidence="4">The sequence shown here is derived from an EMBL/GenBank/DDBJ whole genome shotgun (WGS) entry which is preliminary data.</text>
</comment>
<feature type="domain" description="Peroxisomal membrane protein PEX14-like KPWE" evidence="2">
    <location>
        <begin position="123"/>
        <end position="170"/>
    </location>
</feature>
<dbReference type="Pfam" id="PF17733">
    <property type="entry name" value="KPWE_dom"/>
    <property type="match status" value="1"/>
</dbReference>
<accession>A0A8K0R946</accession>